<feature type="domain" description="Shedu protein SduA C-terminal" evidence="1">
    <location>
        <begin position="231"/>
        <end position="410"/>
    </location>
</feature>
<dbReference type="KEGG" id="nod:FOH10_21825"/>
<dbReference type="InterPro" id="IPR025359">
    <property type="entry name" value="SduA_C"/>
</dbReference>
<organism evidence="2 3">
    <name type="scientific">Nocardia otitidiscaviarum</name>
    <dbReference type="NCBI Taxonomy" id="1823"/>
    <lineage>
        <taxon>Bacteria</taxon>
        <taxon>Bacillati</taxon>
        <taxon>Actinomycetota</taxon>
        <taxon>Actinomycetes</taxon>
        <taxon>Mycobacteriales</taxon>
        <taxon>Nocardiaceae</taxon>
        <taxon>Nocardia</taxon>
    </lineage>
</organism>
<name>A0A516NPZ4_9NOCA</name>
<evidence type="ECO:0000259" key="1">
    <source>
        <dbReference type="Pfam" id="PF14082"/>
    </source>
</evidence>
<evidence type="ECO:0000313" key="2">
    <source>
        <dbReference type="EMBL" id="QDP80959.1"/>
    </source>
</evidence>
<dbReference type="EMBL" id="CP041695">
    <property type="protein sequence ID" value="QDP80959.1"/>
    <property type="molecule type" value="Genomic_DNA"/>
</dbReference>
<evidence type="ECO:0000313" key="3">
    <source>
        <dbReference type="Proteomes" id="UP000317039"/>
    </source>
</evidence>
<accession>A0A516NPZ4</accession>
<dbReference type="Proteomes" id="UP000317039">
    <property type="component" value="Chromosome"/>
</dbReference>
<protein>
    <submittedName>
        <fullName evidence="2">DUF4263 domain-containing protein</fullName>
    </submittedName>
</protein>
<sequence>MSTSLSPLRQHARLCFTSTPTYLVNDISAAYEAGSVQGKVSRDCARSDDRPATDSLTITWSPPENQEVARILGFQPNTQRITTHSVDKGVICEHQVIADGDGATILHLTTLGSKDRESHPKSSQSLQLDTETAAQLVKLLHDSFGDDVLGTRIDVDLAFQDGTATVDTALLAAVYKRNPAIFRQFISDDRAANDVIAMAHRREQVMRFRRLLEDDDYFDAERTKFPKQGGEAVWQDLFERNPWIFGVSLSGQLLTSWDSAKLEQVVVGHSVATVGKRTDALLRTVSRIPSMVFAEIKTHRKELLELVQEPYRAGCWAPSFELSGGVVQAQGTVHRAVTHIGERLQETAPDGSDIPGEFTYLLRPRSYLIIGSLESLRGEGGGYHRDKIRSFELFRRELVQPEILTFDELLARAEWLVESADVQSHPARS</sequence>
<gene>
    <name evidence="2" type="ORF">FOH10_21825</name>
</gene>
<dbReference type="AlphaFoldDB" id="A0A516NPZ4"/>
<dbReference type="Pfam" id="PF14082">
    <property type="entry name" value="SduA_C"/>
    <property type="match status" value="1"/>
</dbReference>
<proteinExistence type="predicted"/>
<reference evidence="2 3" key="1">
    <citation type="submission" date="2019-07" db="EMBL/GenBank/DDBJ databases">
        <title>Complete Genome Sequence and Methylome Analysis of Nocardia otitidis-caviarum NEB252.</title>
        <authorList>
            <person name="Fomenkov A."/>
            <person name="Anton B.P."/>
            <person name="Vincze T."/>
            <person name="Roberts R.J."/>
        </authorList>
    </citation>
    <scope>NUCLEOTIDE SEQUENCE [LARGE SCALE GENOMIC DNA]</scope>
    <source>
        <strain evidence="2 3">NEB252</strain>
    </source>
</reference>